<gene>
    <name evidence="4" type="ORF">AGLY_002833</name>
</gene>
<feature type="compositionally biased region" description="Basic residues" evidence="1">
    <location>
        <begin position="668"/>
        <end position="679"/>
    </location>
</feature>
<dbReference type="InterPro" id="IPR014756">
    <property type="entry name" value="Ig_E-set"/>
</dbReference>
<dbReference type="GO" id="GO:0008360">
    <property type="term" value="P:regulation of cell shape"/>
    <property type="evidence" value="ECO:0007669"/>
    <property type="project" value="TreeGrafter"/>
</dbReference>
<evidence type="ECO:0000256" key="1">
    <source>
        <dbReference type="SAM" id="MobiDB-lite"/>
    </source>
</evidence>
<dbReference type="SMART" id="SM00429">
    <property type="entry name" value="IPT"/>
    <property type="match status" value="4"/>
</dbReference>
<name>A0A6G0U3R5_APHGL</name>
<evidence type="ECO:0000313" key="5">
    <source>
        <dbReference type="Proteomes" id="UP000475862"/>
    </source>
</evidence>
<dbReference type="Gene3D" id="2.60.40.10">
    <property type="entry name" value="Immunoglobulins"/>
    <property type="match status" value="2"/>
</dbReference>
<dbReference type="PANTHER" id="PTHR22625:SF44">
    <property type="entry name" value="PLEXIN-B"/>
    <property type="match status" value="1"/>
</dbReference>
<sequence>MFVSKRSKKRLRNNSFSNRLWLATVIMMTAGTGITIAAAAVESPSTLVPEQTTAATARPNVTVDCVRRVTCAECAAAAPACSWSLVHQSCNDTAATEKQLIEDPGDDGHHHPPTRPVVDAGSCPRFKVDYQKQTTMDATNRTLNVKVSNDPTGTFRALLERGRVLCHLNEMEFPGKVESGGRQITCQADHLESANSSLSSIVYFYASVNGAALTFDDKRDHYLDFAVPRNACVTENPVGPSDECKVCLWDDDRAYRYYCQWCPKSNPCTGSYQQCDVRRLADPGRTVAVQDVLVQCPEVRIESIEPLYGSWAGGTTVRIVISNHRTLSENKVTVVKVADSRCLLPTASVDGTTVTCTIPPSNSSALNQGPVEVTYRSEVNKLLPTFTLRSNQTFYFVEPVITNVWPSCGPVTGGTRVTIRGRFLDAGNTVRVYMRDNITCAVQTHSQNEVTCLTGASDGPSASAIRVEFDHYLNKYVYDPPFMYTSAPALDGGQSFRGISSGGTQLPVHGHDFACIQNPLVHVSYNGIQYTGSCAVRNDTFMVCTAPTINRPAPHQVTALQFGFQADYNDTIVKMPLPADTPDYTLYPDPVYTNFETEGRTVTVYGLNIDQGYDRDADLSVLFHNTGVPCNVTSVQPDRIVCRPPKGLLFNDHGGRSDDGRVDGYGGGRRRRGRRRRSARGPGQRRDHRHRRQPGLRGQEEAADQTPHVSDSHQHHHLRRHRSGVADHHHRRGHRVLHEDRHDHFPTADGNAIAVRAPQQHRIQIGRLHRNRKQRRRRVCGRRGTGQRQIIVFLFPPKIGLGFDLSEYEIFNKSNDMKTKSI</sequence>
<dbReference type="GO" id="GO:0050772">
    <property type="term" value="P:positive regulation of axonogenesis"/>
    <property type="evidence" value="ECO:0007669"/>
    <property type="project" value="TreeGrafter"/>
</dbReference>
<reference evidence="4 5" key="1">
    <citation type="submission" date="2019-08" db="EMBL/GenBank/DDBJ databases">
        <title>The genome of the soybean aphid Biotype 1, its phylome, world population structure and adaptation to the North American continent.</title>
        <authorList>
            <person name="Giordano R."/>
            <person name="Donthu R.K."/>
            <person name="Hernandez A.G."/>
            <person name="Wright C.L."/>
            <person name="Zimin A.V."/>
        </authorList>
    </citation>
    <scope>NUCLEOTIDE SEQUENCE [LARGE SCALE GENOMIC DNA]</scope>
    <source>
        <tissue evidence="4">Whole aphids</tissue>
    </source>
</reference>
<evidence type="ECO:0000256" key="2">
    <source>
        <dbReference type="SAM" id="Phobius"/>
    </source>
</evidence>
<dbReference type="InterPro" id="IPR013783">
    <property type="entry name" value="Ig-like_fold"/>
</dbReference>
<accession>A0A6G0U3R5</accession>
<feature type="region of interest" description="Disordered" evidence="1">
    <location>
        <begin position="647"/>
        <end position="732"/>
    </location>
</feature>
<dbReference type="GO" id="GO:0008045">
    <property type="term" value="P:motor neuron axon guidance"/>
    <property type="evidence" value="ECO:0007669"/>
    <property type="project" value="TreeGrafter"/>
</dbReference>
<comment type="caution">
    <text evidence="4">The sequence shown here is derived from an EMBL/GenBank/DDBJ whole genome shotgun (WGS) entry which is preliminary data.</text>
</comment>
<dbReference type="SUPFAM" id="SSF81296">
    <property type="entry name" value="E set domains"/>
    <property type="match status" value="3"/>
</dbReference>
<protein>
    <recommendedName>
        <fullName evidence="3">IPT/TIG domain-containing protein</fullName>
    </recommendedName>
</protein>
<keyword evidence="2" id="KW-0472">Membrane</keyword>
<dbReference type="EMBL" id="VYZN01000009">
    <property type="protein sequence ID" value="KAE9542922.1"/>
    <property type="molecule type" value="Genomic_DNA"/>
</dbReference>
<keyword evidence="5" id="KW-1185">Reference proteome</keyword>
<dbReference type="CDD" id="cd00603">
    <property type="entry name" value="IPT_PCSR"/>
    <property type="match status" value="1"/>
</dbReference>
<dbReference type="Proteomes" id="UP000475862">
    <property type="component" value="Unassembled WGS sequence"/>
</dbReference>
<dbReference type="GO" id="GO:0007162">
    <property type="term" value="P:negative regulation of cell adhesion"/>
    <property type="evidence" value="ECO:0007669"/>
    <property type="project" value="TreeGrafter"/>
</dbReference>
<dbReference type="AlphaFoldDB" id="A0A6G0U3R5"/>
<feature type="compositionally biased region" description="Basic residues" evidence="1">
    <location>
        <begin position="714"/>
        <end position="732"/>
    </location>
</feature>
<evidence type="ECO:0000313" key="4">
    <source>
        <dbReference type="EMBL" id="KAE9542922.1"/>
    </source>
</evidence>
<dbReference type="Pfam" id="PF01833">
    <property type="entry name" value="TIG"/>
    <property type="match status" value="2"/>
</dbReference>
<dbReference type="GO" id="GO:0002116">
    <property type="term" value="C:semaphorin receptor complex"/>
    <property type="evidence" value="ECO:0007669"/>
    <property type="project" value="TreeGrafter"/>
</dbReference>
<feature type="domain" description="IPT/TIG" evidence="3">
    <location>
        <begin position="589"/>
        <end position="674"/>
    </location>
</feature>
<organism evidence="4 5">
    <name type="scientific">Aphis glycines</name>
    <name type="common">Soybean aphid</name>
    <dbReference type="NCBI Taxonomy" id="307491"/>
    <lineage>
        <taxon>Eukaryota</taxon>
        <taxon>Metazoa</taxon>
        <taxon>Ecdysozoa</taxon>
        <taxon>Arthropoda</taxon>
        <taxon>Hexapoda</taxon>
        <taxon>Insecta</taxon>
        <taxon>Pterygota</taxon>
        <taxon>Neoptera</taxon>
        <taxon>Paraneoptera</taxon>
        <taxon>Hemiptera</taxon>
        <taxon>Sternorrhyncha</taxon>
        <taxon>Aphidomorpha</taxon>
        <taxon>Aphidoidea</taxon>
        <taxon>Aphididae</taxon>
        <taxon>Aphidini</taxon>
        <taxon>Aphis</taxon>
        <taxon>Aphis</taxon>
    </lineage>
</organism>
<dbReference type="InterPro" id="IPR031148">
    <property type="entry name" value="Plexin"/>
</dbReference>
<dbReference type="OrthoDB" id="125363at2759"/>
<feature type="domain" description="IPT/TIG" evidence="3">
    <location>
        <begin position="298"/>
        <end position="397"/>
    </location>
</feature>
<feature type="domain" description="IPT/TIG" evidence="3">
    <location>
        <begin position="398"/>
        <end position="485"/>
    </location>
</feature>
<dbReference type="GO" id="GO:0017154">
    <property type="term" value="F:semaphorin receptor activity"/>
    <property type="evidence" value="ECO:0007669"/>
    <property type="project" value="InterPro"/>
</dbReference>
<dbReference type="GO" id="GO:0097374">
    <property type="term" value="P:sensory neuron axon guidance"/>
    <property type="evidence" value="ECO:0007669"/>
    <property type="project" value="TreeGrafter"/>
</dbReference>
<keyword evidence="2" id="KW-1133">Transmembrane helix</keyword>
<dbReference type="GO" id="GO:0005886">
    <property type="term" value="C:plasma membrane"/>
    <property type="evidence" value="ECO:0007669"/>
    <property type="project" value="TreeGrafter"/>
</dbReference>
<feature type="compositionally biased region" description="Basic and acidic residues" evidence="1">
    <location>
        <begin position="653"/>
        <end position="662"/>
    </location>
</feature>
<dbReference type="PANTHER" id="PTHR22625">
    <property type="entry name" value="PLEXIN"/>
    <property type="match status" value="1"/>
</dbReference>
<evidence type="ECO:0000259" key="3">
    <source>
        <dbReference type="SMART" id="SM00429"/>
    </source>
</evidence>
<dbReference type="InterPro" id="IPR002909">
    <property type="entry name" value="IPT_dom"/>
</dbReference>
<feature type="non-terminal residue" evidence="4">
    <location>
        <position position="822"/>
    </location>
</feature>
<feature type="domain" description="IPT/TIG" evidence="3">
    <location>
        <begin position="487"/>
        <end position="569"/>
    </location>
</feature>
<proteinExistence type="predicted"/>
<feature type="transmembrane region" description="Helical" evidence="2">
    <location>
        <begin position="20"/>
        <end position="41"/>
    </location>
</feature>
<dbReference type="GO" id="GO:0030334">
    <property type="term" value="P:regulation of cell migration"/>
    <property type="evidence" value="ECO:0007669"/>
    <property type="project" value="TreeGrafter"/>
</dbReference>
<keyword evidence="2" id="KW-0812">Transmembrane</keyword>
<dbReference type="CDD" id="cd00102">
    <property type="entry name" value="IPT"/>
    <property type="match status" value="2"/>
</dbReference>